<keyword evidence="6" id="KW-0732">Signal</keyword>
<dbReference type="Proteomes" id="UP000002420">
    <property type="component" value="Chromosome"/>
</dbReference>
<evidence type="ECO:0000256" key="6">
    <source>
        <dbReference type="ARBA" id="ARBA00022729"/>
    </source>
</evidence>
<dbReference type="OrthoDB" id="6192933at2"/>
<evidence type="ECO:0000313" key="11">
    <source>
        <dbReference type="EMBL" id="ACD95738.1"/>
    </source>
</evidence>
<dbReference type="InterPro" id="IPR000515">
    <property type="entry name" value="MetI-like"/>
</dbReference>
<feature type="transmembrane region" description="Helical" evidence="9">
    <location>
        <begin position="707"/>
        <end position="726"/>
    </location>
</feature>
<evidence type="ECO:0000256" key="4">
    <source>
        <dbReference type="ARBA" id="ARBA00022475"/>
    </source>
</evidence>
<dbReference type="Pfam" id="PF00497">
    <property type="entry name" value="SBP_bac_3"/>
    <property type="match status" value="2"/>
</dbReference>
<dbReference type="eggNOG" id="COG0834">
    <property type="taxonomic scope" value="Bacteria"/>
</dbReference>
<feature type="transmembrane region" description="Helical" evidence="9">
    <location>
        <begin position="607"/>
        <end position="626"/>
    </location>
</feature>
<evidence type="ECO:0000256" key="2">
    <source>
        <dbReference type="ARBA" id="ARBA00010072"/>
    </source>
</evidence>
<keyword evidence="12" id="KW-1185">Reference proteome</keyword>
<dbReference type="Gene3D" id="1.10.3720.10">
    <property type="entry name" value="MetI-like"/>
    <property type="match status" value="1"/>
</dbReference>
<evidence type="ECO:0000256" key="1">
    <source>
        <dbReference type="ARBA" id="ARBA00004429"/>
    </source>
</evidence>
<evidence type="ECO:0000256" key="8">
    <source>
        <dbReference type="ARBA" id="ARBA00023136"/>
    </source>
</evidence>
<dbReference type="InterPro" id="IPR035906">
    <property type="entry name" value="MetI-like_sf"/>
</dbReference>
<keyword evidence="3 9" id="KW-0813">Transport</keyword>
<reference evidence="11 12" key="1">
    <citation type="submission" date="2008-05" db="EMBL/GenBank/DDBJ databases">
        <title>Complete sequence of chromosome of Geobacter lovleyi SZ.</title>
        <authorList>
            <consortium name="US DOE Joint Genome Institute"/>
            <person name="Lucas S."/>
            <person name="Copeland A."/>
            <person name="Lapidus A."/>
            <person name="Glavina del Rio T."/>
            <person name="Dalin E."/>
            <person name="Tice H."/>
            <person name="Bruce D."/>
            <person name="Goodwin L."/>
            <person name="Pitluck S."/>
            <person name="Chertkov O."/>
            <person name="Meincke L."/>
            <person name="Brettin T."/>
            <person name="Detter J.C."/>
            <person name="Han C."/>
            <person name="Tapia R."/>
            <person name="Kuske C.R."/>
            <person name="Schmutz J."/>
            <person name="Larimer F."/>
            <person name="Land M."/>
            <person name="Hauser L."/>
            <person name="Kyrpides N."/>
            <person name="Mikhailova N."/>
            <person name="Sung Y."/>
            <person name="Fletcher K.E."/>
            <person name="Ritalahti K.M."/>
            <person name="Loeffler F.E."/>
            <person name="Richardson P."/>
        </authorList>
    </citation>
    <scope>NUCLEOTIDE SEQUENCE [LARGE SCALE GENOMIC DNA]</scope>
    <source>
        <strain evidence="12">ATCC BAA-1151 / DSM 17278 / SZ</strain>
    </source>
</reference>
<dbReference type="SMART" id="SM00079">
    <property type="entry name" value="PBPe"/>
    <property type="match status" value="1"/>
</dbReference>
<dbReference type="PANTHER" id="PTHR35936:SF17">
    <property type="entry name" value="ARGININE-BINDING EXTRACELLULAR PROTEIN ARTP"/>
    <property type="match status" value="1"/>
</dbReference>
<dbReference type="PROSITE" id="PS50928">
    <property type="entry name" value="ABC_TM1"/>
    <property type="match status" value="1"/>
</dbReference>
<dbReference type="GO" id="GO:0043190">
    <property type="term" value="C:ATP-binding cassette (ABC) transporter complex"/>
    <property type="evidence" value="ECO:0007669"/>
    <property type="project" value="InterPro"/>
</dbReference>
<dbReference type="InterPro" id="IPR010065">
    <property type="entry name" value="AA_ABC_transptr_permease_3TM"/>
</dbReference>
<dbReference type="CDD" id="cd06261">
    <property type="entry name" value="TM_PBP2"/>
    <property type="match status" value="1"/>
</dbReference>
<evidence type="ECO:0000256" key="9">
    <source>
        <dbReference type="RuleBase" id="RU363032"/>
    </source>
</evidence>
<dbReference type="PROSITE" id="PS51257">
    <property type="entry name" value="PROKAR_LIPOPROTEIN"/>
    <property type="match status" value="1"/>
</dbReference>
<comment type="subcellular location">
    <subcellularLocation>
        <location evidence="1">Cell inner membrane</location>
        <topology evidence="1">Multi-pass membrane protein</topology>
    </subcellularLocation>
    <subcellularLocation>
        <location evidence="9">Cell membrane</location>
        <topology evidence="9">Multi-pass membrane protein</topology>
    </subcellularLocation>
</comment>
<organism evidence="11 12">
    <name type="scientific">Trichlorobacter lovleyi (strain ATCC BAA-1151 / DSM 17278 / SZ)</name>
    <name type="common">Geobacter lovleyi</name>
    <dbReference type="NCBI Taxonomy" id="398767"/>
    <lineage>
        <taxon>Bacteria</taxon>
        <taxon>Pseudomonadati</taxon>
        <taxon>Thermodesulfobacteriota</taxon>
        <taxon>Desulfuromonadia</taxon>
        <taxon>Geobacterales</taxon>
        <taxon>Geobacteraceae</taxon>
        <taxon>Trichlorobacter</taxon>
    </lineage>
</organism>
<evidence type="ECO:0000259" key="10">
    <source>
        <dbReference type="PROSITE" id="PS50928"/>
    </source>
</evidence>
<evidence type="ECO:0000256" key="5">
    <source>
        <dbReference type="ARBA" id="ARBA00022692"/>
    </source>
</evidence>
<dbReference type="InterPro" id="IPR001320">
    <property type="entry name" value="Iontro_rcpt_C"/>
</dbReference>
<accession>B3E2T1</accession>
<dbReference type="RefSeq" id="WP_012470077.1">
    <property type="nucleotide sequence ID" value="NC_010814.1"/>
</dbReference>
<dbReference type="EMBL" id="CP001089">
    <property type="protein sequence ID" value="ACD95738.1"/>
    <property type="molecule type" value="Genomic_DNA"/>
</dbReference>
<dbReference type="SUPFAM" id="SSF161098">
    <property type="entry name" value="MetI-like"/>
    <property type="match status" value="1"/>
</dbReference>
<keyword evidence="8 9" id="KW-0472">Membrane</keyword>
<dbReference type="KEGG" id="glo:Glov_2022"/>
<sequence length="748" mass="82388">MIKAVHLALVFWVLSIFLSGCSKNEKLIVGFADAQKARIGVMTGSTGEAVAAKRFPKAQVKSFDDIMDAVAAIKSGQLDAIITLFPAALQVSKKNPELRILPEPLDFEDTAIAVRKDNDQLLATVDRIVAALKADGTLADMEKRWLKPDLSPYQELDVVPLRQGKILKIGVSATREPFSFVDDHGRVSGFDGELARIIAVKLQRPVEFFNMKFMALIPALQSGKVDLIISGMTATSERKKTVNFTQPYFANKQVMLVRKPAVAPLSTVSDRSELSTLNSLKGKRICVLPGSAGEMAARQKFSGSQFQVFTAAADAALAITTNKADAFVYDKSVLLNLAEKNPELMILDQAVDKLEVAAALRKDNTALLSEMNKALQSLKQEGELQRLRTKWVDTKYTATPQLQPAKAVHTSGVLRMGTCANLEPFSFQSNGIITGLDRELSQLLGERLNKKIEIIDMNFEALIPALQSGKIDFALSNFNVTEERKKLINFSVPYITNDISVLVRKTGSSATTAAPSFFSDLVTSFQSNIIHEMRYLLILDGLKTTVVISVFATLFGTLLGALICFMRMAKSRLLSAPARLYIAILRGTPVLVLLMLIFYVVFASINISPVIVAVIAFGMNFGAYTAEIFRTGIEGVEKGQTEAGISLGFTRTSTFLHIVLPQMVRRILPVYKGEFISLVKMTSIVGYIAVQDLTKASDIIRSRTFDAFFPLVMVAILYFLISWTLMQSLEYLERITDPKYKKRKAGRA</sequence>
<dbReference type="CDD" id="cd13530">
    <property type="entry name" value="PBP2_peptides_like"/>
    <property type="match status" value="1"/>
</dbReference>
<feature type="transmembrane region" description="Helical" evidence="9">
    <location>
        <begin position="580"/>
        <end position="601"/>
    </location>
</feature>
<evidence type="ECO:0000256" key="3">
    <source>
        <dbReference type="ARBA" id="ARBA00022448"/>
    </source>
</evidence>
<evidence type="ECO:0000256" key="7">
    <source>
        <dbReference type="ARBA" id="ARBA00022989"/>
    </source>
</evidence>
<dbReference type="Pfam" id="PF00528">
    <property type="entry name" value="BPD_transp_1"/>
    <property type="match status" value="1"/>
</dbReference>
<keyword evidence="7 9" id="KW-1133">Transmembrane helix</keyword>
<dbReference type="GO" id="GO:0015276">
    <property type="term" value="F:ligand-gated monoatomic ion channel activity"/>
    <property type="evidence" value="ECO:0007669"/>
    <property type="project" value="InterPro"/>
</dbReference>
<dbReference type="AlphaFoldDB" id="B3E2T1"/>
<dbReference type="eggNOG" id="COG0765">
    <property type="taxonomic scope" value="Bacteria"/>
</dbReference>
<dbReference type="SMART" id="SM00062">
    <property type="entry name" value="PBPb"/>
    <property type="match status" value="3"/>
</dbReference>
<keyword evidence="5 9" id="KW-0812">Transmembrane</keyword>
<dbReference type="PANTHER" id="PTHR35936">
    <property type="entry name" value="MEMBRANE-BOUND LYTIC MUREIN TRANSGLYCOSYLASE F"/>
    <property type="match status" value="1"/>
</dbReference>
<dbReference type="InterPro" id="IPR001638">
    <property type="entry name" value="Solute-binding_3/MltF_N"/>
</dbReference>
<evidence type="ECO:0000313" key="12">
    <source>
        <dbReference type="Proteomes" id="UP000002420"/>
    </source>
</evidence>
<dbReference type="STRING" id="398767.Glov_2022"/>
<dbReference type="NCBIfam" id="TIGR01726">
    <property type="entry name" value="HEQRo_perm_3TM"/>
    <property type="match status" value="1"/>
</dbReference>
<dbReference type="Gene3D" id="3.40.190.10">
    <property type="entry name" value="Periplasmic binding protein-like II"/>
    <property type="match status" value="5"/>
</dbReference>
<dbReference type="SUPFAM" id="SSF53850">
    <property type="entry name" value="Periplasmic binding protein-like II"/>
    <property type="match status" value="3"/>
</dbReference>
<proteinExistence type="inferred from homology"/>
<feature type="domain" description="ABC transmembrane type-1" evidence="10">
    <location>
        <begin position="542"/>
        <end position="729"/>
    </location>
</feature>
<name>B3E2T1_TRIL1</name>
<dbReference type="HOGENOM" id="CLU_011986_0_0_7"/>
<protein>
    <submittedName>
        <fullName evidence="11">Polar amino acid ABC transporter, inner membrane subunit</fullName>
    </submittedName>
</protein>
<comment type="similarity">
    <text evidence="2">Belongs to the binding-protein-dependent transport system permease family. HisMQ subfamily.</text>
</comment>
<keyword evidence="4" id="KW-1003">Cell membrane</keyword>
<feature type="transmembrane region" description="Helical" evidence="9">
    <location>
        <begin position="546"/>
        <end position="568"/>
    </location>
</feature>
<gene>
    <name evidence="11" type="ordered locus">Glov_2022</name>
</gene>